<dbReference type="AlphaFoldDB" id="A0A1G5GTL7"/>
<dbReference type="CDD" id="cd16442">
    <property type="entry name" value="BPL"/>
    <property type="match status" value="1"/>
</dbReference>
<dbReference type="SUPFAM" id="SSF55681">
    <property type="entry name" value="Class II aaRS and biotin synthetases"/>
    <property type="match status" value="1"/>
</dbReference>
<dbReference type="InterPro" id="IPR036390">
    <property type="entry name" value="WH_DNA-bd_sf"/>
</dbReference>
<dbReference type="EMBL" id="FMUX01000011">
    <property type="protein sequence ID" value="SCY54942.1"/>
    <property type="molecule type" value="Genomic_DNA"/>
</dbReference>
<evidence type="ECO:0000256" key="4">
    <source>
        <dbReference type="ARBA" id="ARBA00023267"/>
    </source>
</evidence>
<dbReference type="PROSITE" id="PS51733">
    <property type="entry name" value="BPL_LPL_CATALYTIC"/>
    <property type="match status" value="1"/>
</dbReference>
<dbReference type="Pfam" id="PF08279">
    <property type="entry name" value="HTH_11"/>
    <property type="match status" value="1"/>
</dbReference>
<name>A0A1G5GTL7_9BACT</name>
<keyword evidence="6" id="KW-0805">Transcription regulation</keyword>
<dbReference type="GO" id="GO:0006355">
    <property type="term" value="P:regulation of DNA-templated transcription"/>
    <property type="evidence" value="ECO:0007669"/>
    <property type="project" value="UniProtKB-UniRule"/>
</dbReference>
<accession>A0A1G5GTL7</accession>
<evidence type="ECO:0000256" key="3">
    <source>
        <dbReference type="ARBA" id="ARBA00022840"/>
    </source>
</evidence>
<keyword evidence="6" id="KW-0238">DNA-binding</keyword>
<evidence type="ECO:0000313" key="8">
    <source>
        <dbReference type="EMBL" id="SCY54942.1"/>
    </source>
</evidence>
<reference evidence="8 9" key="1">
    <citation type="submission" date="2016-10" db="EMBL/GenBank/DDBJ databases">
        <authorList>
            <person name="de Groot N.N."/>
        </authorList>
    </citation>
    <scope>NUCLEOTIDE SEQUENCE [LARGE SCALE GENOMIC DNA]</scope>
    <source>
        <strain evidence="8 9">AA1</strain>
    </source>
</reference>
<feature type="domain" description="BPL/LPL catalytic" evidence="7">
    <location>
        <begin position="69"/>
        <end position="264"/>
    </location>
</feature>
<dbReference type="SUPFAM" id="SSF50037">
    <property type="entry name" value="C-terminal domain of transcriptional repressors"/>
    <property type="match status" value="1"/>
</dbReference>
<dbReference type="RefSeq" id="WP_092211709.1">
    <property type="nucleotide sequence ID" value="NZ_FMUX01000011.1"/>
</dbReference>
<evidence type="ECO:0000256" key="2">
    <source>
        <dbReference type="ARBA" id="ARBA00022741"/>
    </source>
</evidence>
<keyword evidence="6" id="KW-0804">Transcription</keyword>
<dbReference type="Pfam" id="PF03099">
    <property type="entry name" value="BPL_LplA_LipB"/>
    <property type="match status" value="1"/>
</dbReference>
<dbReference type="InterPro" id="IPR004143">
    <property type="entry name" value="BPL_LPL_catalytic"/>
</dbReference>
<proteinExistence type="inferred from homology"/>
<keyword evidence="2 6" id="KW-0547">Nucleotide-binding</keyword>
<protein>
    <recommendedName>
        <fullName evidence="6">Bifunctional ligase/repressor BirA</fullName>
    </recommendedName>
    <alternativeName>
        <fullName evidence="6">Biotin--[acetyl-CoA-carboxylase] ligase</fullName>
        <ecNumber evidence="6">6.3.4.15</ecNumber>
    </alternativeName>
    <alternativeName>
        <fullName evidence="6">Biotin--protein ligase</fullName>
    </alternativeName>
    <alternativeName>
        <fullName evidence="6">Biotin-[acetyl-CoA carboxylase] synthetase</fullName>
    </alternativeName>
</protein>
<dbReference type="OrthoDB" id="9807064at2"/>
<dbReference type="Proteomes" id="UP000198870">
    <property type="component" value="Unassembled WGS sequence"/>
</dbReference>
<dbReference type="Gene3D" id="2.30.30.100">
    <property type="match status" value="1"/>
</dbReference>
<evidence type="ECO:0000313" key="9">
    <source>
        <dbReference type="Proteomes" id="UP000198870"/>
    </source>
</evidence>
<feature type="binding site" evidence="6">
    <location>
        <position position="191"/>
    </location>
    <ligand>
        <name>biotin</name>
        <dbReference type="ChEBI" id="CHEBI:57586"/>
    </ligand>
</feature>
<dbReference type="GO" id="GO:0005737">
    <property type="term" value="C:cytoplasm"/>
    <property type="evidence" value="ECO:0007669"/>
    <property type="project" value="TreeGrafter"/>
</dbReference>
<comment type="similarity">
    <text evidence="6">Belongs to the biotin--protein ligase family.</text>
</comment>
<keyword evidence="9" id="KW-1185">Reference proteome</keyword>
<organism evidence="8 9">
    <name type="scientific">Desulfoluna spongiiphila</name>
    <dbReference type="NCBI Taxonomy" id="419481"/>
    <lineage>
        <taxon>Bacteria</taxon>
        <taxon>Pseudomonadati</taxon>
        <taxon>Thermodesulfobacteriota</taxon>
        <taxon>Desulfobacteria</taxon>
        <taxon>Desulfobacterales</taxon>
        <taxon>Desulfolunaceae</taxon>
        <taxon>Desulfoluna</taxon>
    </lineage>
</organism>
<dbReference type="PANTHER" id="PTHR12835">
    <property type="entry name" value="BIOTIN PROTEIN LIGASE"/>
    <property type="match status" value="1"/>
</dbReference>
<feature type="binding site" evidence="6">
    <location>
        <position position="120"/>
    </location>
    <ligand>
        <name>biotin</name>
        <dbReference type="ChEBI" id="CHEBI:57586"/>
    </ligand>
</feature>
<dbReference type="InterPro" id="IPR004408">
    <property type="entry name" value="Biotin_CoA_COase_ligase"/>
</dbReference>
<dbReference type="GO" id="GO:0003677">
    <property type="term" value="F:DNA binding"/>
    <property type="evidence" value="ECO:0007669"/>
    <property type="project" value="UniProtKB-UniRule"/>
</dbReference>
<keyword evidence="1 6" id="KW-0436">Ligase</keyword>
<feature type="DNA-binding region" description="H-T-H motif" evidence="6">
    <location>
        <begin position="24"/>
        <end position="43"/>
    </location>
</feature>
<evidence type="ECO:0000259" key="7">
    <source>
        <dbReference type="PROSITE" id="PS51733"/>
    </source>
</evidence>
<keyword evidence="3 6" id="KW-0067">ATP-binding</keyword>
<evidence type="ECO:0000256" key="6">
    <source>
        <dbReference type="HAMAP-Rule" id="MF_00978"/>
    </source>
</evidence>
<gene>
    <name evidence="6" type="primary">birA</name>
    <name evidence="8" type="ORF">SAMN05216233_111131</name>
</gene>
<sequence length="333" mass="35769">MTLSGKRQDLLSAMRSRTGHWISGEELSGELGISRAAISKHIAAIKTLGYAISSAPGKGYLLTEAPDLLLAQEILLGLDTSVMGKNGIVHHHLTDSTNTRARDLARDGAPEGTLVVAEAQSAGRGRKGRSWLARPGEGLLFSLVLRPDMEPSRAALITLMTAVSVAEALINETGINARIKWPNDILVGGKKLAGILTEMSMELDAVDYVITGLGLNVNTPAKAFSPEITDIATSVMAESASAFSRVALLQAILSRFETHYQTLTTRGPETILARWKELSDIVGRRVRVSMMREEIEGQVTDIDADGVLLVQTEAGDALRILSGDVTYLDPCER</sequence>
<dbReference type="InterPro" id="IPR008988">
    <property type="entry name" value="Transcriptional_repressor_C"/>
</dbReference>
<keyword evidence="6" id="KW-0678">Repressor</keyword>
<dbReference type="InterPro" id="IPR036388">
    <property type="entry name" value="WH-like_DNA-bd_sf"/>
</dbReference>
<comment type="catalytic activity">
    <reaction evidence="5 6">
        <text>biotin + L-lysyl-[protein] + ATP = N(6)-biotinyl-L-lysyl-[protein] + AMP + diphosphate + H(+)</text>
        <dbReference type="Rhea" id="RHEA:11756"/>
        <dbReference type="Rhea" id="RHEA-COMP:9752"/>
        <dbReference type="Rhea" id="RHEA-COMP:10505"/>
        <dbReference type="ChEBI" id="CHEBI:15378"/>
        <dbReference type="ChEBI" id="CHEBI:29969"/>
        <dbReference type="ChEBI" id="CHEBI:30616"/>
        <dbReference type="ChEBI" id="CHEBI:33019"/>
        <dbReference type="ChEBI" id="CHEBI:57586"/>
        <dbReference type="ChEBI" id="CHEBI:83144"/>
        <dbReference type="ChEBI" id="CHEBI:456215"/>
        <dbReference type="EC" id="6.3.4.15"/>
    </reaction>
</comment>
<dbReference type="InterPro" id="IPR030855">
    <property type="entry name" value="Bifunct_BirA"/>
</dbReference>
<dbReference type="EC" id="6.3.4.15" evidence="6"/>
<dbReference type="InterPro" id="IPR003142">
    <property type="entry name" value="BPL_C"/>
</dbReference>
<dbReference type="STRING" id="419481.SAMN05216233_111131"/>
<keyword evidence="4 6" id="KW-0092">Biotin</keyword>
<dbReference type="InterPro" id="IPR013196">
    <property type="entry name" value="HTH_11"/>
</dbReference>
<comment type="function">
    <text evidence="6">Acts both as a biotin--[acetyl-CoA-carboxylase] ligase and a repressor.</text>
</comment>
<dbReference type="PANTHER" id="PTHR12835:SF5">
    <property type="entry name" value="BIOTIN--PROTEIN LIGASE"/>
    <property type="match status" value="1"/>
</dbReference>
<evidence type="ECO:0000256" key="5">
    <source>
        <dbReference type="ARBA" id="ARBA00047846"/>
    </source>
</evidence>
<dbReference type="SUPFAM" id="SSF46785">
    <property type="entry name" value="Winged helix' DNA-binding domain"/>
    <property type="match status" value="1"/>
</dbReference>
<feature type="binding site" evidence="6">
    <location>
        <begin position="96"/>
        <end position="98"/>
    </location>
    <ligand>
        <name>biotin</name>
        <dbReference type="ChEBI" id="CHEBI:57586"/>
    </ligand>
</feature>
<dbReference type="GO" id="GO:0004077">
    <property type="term" value="F:biotin--[biotin carboxyl-carrier protein] ligase activity"/>
    <property type="evidence" value="ECO:0007669"/>
    <property type="project" value="UniProtKB-UniRule"/>
</dbReference>
<dbReference type="InterPro" id="IPR045864">
    <property type="entry name" value="aa-tRNA-synth_II/BPL/LPL"/>
</dbReference>
<dbReference type="GO" id="GO:0005524">
    <property type="term" value="F:ATP binding"/>
    <property type="evidence" value="ECO:0007669"/>
    <property type="project" value="UniProtKB-UniRule"/>
</dbReference>
<evidence type="ECO:0000256" key="1">
    <source>
        <dbReference type="ARBA" id="ARBA00022598"/>
    </source>
</evidence>
<dbReference type="HAMAP" id="MF_00978">
    <property type="entry name" value="Bifunct_BirA"/>
    <property type="match status" value="1"/>
</dbReference>
<dbReference type="Gene3D" id="1.10.10.10">
    <property type="entry name" value="Winged helix-like DNA-binding domain superfamily/Winged helix DNA-binding domain"/>
    <property type="match status" value="1"/>
</dbReference>
<feature type="binding site" evidence="6">
    <location>
        <begin position="124"/>
        <end position="126"/>
    </location>
    <ligand>
        <name>biotin</name>
        <dbReference type="ChEBI" id="CHEBI:57586"/>
    </ligand>
</feature>
<dbReference type="NCBIfam" id="TIGR00121">
    <property type="entry name" value="birA_ligase"/>
    <property type="match status" value="1"/>
</dbReference>
<dbReference type="Gene3D" id="3.30.930.10">
    <property type="entry name" value="Bira Bifunctional Protein, Domain 2"/>
    <property type="match status" value="1"/>
</dbReference>
<dbReference type="Pfam" id="PF02237">
    <property type="entry name" value="BPL_C"/>
    <property type="match status" value="1"/>
</dbReference>